<sequence length="325" mass="35416">MIRWEAHTCLPLHPDASFAPLEHYRTAGVHYVSINVGMDMNPLSQILPVIAAFRARLLAAPDRYLLPDTVADIERARHEGKLAVGFDLEGALPLLERPEMVALYRDLGVRQIHFAYNRNNSVAGGCHDAPQGLTALGRRMVEAMNAAGVIIDCSHTERRTTLDIMAHSDRPVVFSHANPLALVEHGRNITDEQIRACATTGGVVCISGVSSFLGAESPAASDIVRHLLHVAELVGTRHVGLGLDIGFGEPGLDDDPPPPFDPEYWWPAGAGYGRGIRQMRYAPVDTWKQLPEALRAAGMDDNDIDGILGGNMARVARQVWERPPA</sequence>
<dbReference type="Gene3D" id="3.20.20.140">
    <property type="entry name" value="Metal-dependent hydrolases"/>
    <property type="match status" value="1"/>
</dbReference>
<organism evidence="1 2">
    <name type="scientific">Hydrogenophaga pseudoflava</name>
    <name type="common">Pseudomonas carboxydoflava</name>
    <dbReference type="NCBI Taxonomy" id="47421"/>
    <lineage>
        <taxon>Bacteria</taxon>
        <taxon>Pseudomonadati</taxon>
        <taxon>Pseudomonadota</taxon>
        <taxon>Betaproteobacteria</taxon>
        <taxon>Burkholderiales</taxon>
        <taxon>Comamonadaceae</taxon>
        <taxon>Hydrogenophaga</taxon>
    </lineage>
</organism>
<dbReference type="Pfam" id="PF01244">
    <property type="entry name" value="Peptidase_M19"/>
    <property type="match status" value="1"/>
</dbReference>
<dbReference type="PANTHER" id="PTHR10443">
    <property type="entry name" value="MICROSOMAL DIPEPTIDASE"/>
    <property type="match status" value="1"/>
</dbReference>
<dbReference type="GO" id="GO:0006508">
    <property type="term" value="P:proteolysis"/>
    <property type="evidence" value="ECO:0007669"/>
    <property type="project" value="InterPro"/>
</dbReference>
<dbReference type="InterPro" id="IPR032466">
    <property type="entry name" value="Metal_Hydrolase"/>
</dbReference>
<evidence type="ECO:0000313" key="2">
    <source>
        <dbReference type="Proteomes" id="UP000293912"/>
    </source>
</evidence>
<evidence type="ECO:0000313" key="1">
    <source>
        <dbReference type="EMBL" id="QBM27539.1"/>
    </source>
</evidence>
<name>A0A4P6WY67_HYDPS</name>
<dbReference type="KEGG" id="hpse:HPF_07585"/>
<gene>
    <name evidence="1" type="ORF">HPF_07585</name>
</gene>
<dbReference type="SUPFAM" id="SSF51556">
    <property type="entry name" value="Metallo-dependent hydrolases"/>
    <property type="match status" value="1"/>
</dbReference>
<dbReference type="GO" id="GO:0070573">
    <property type="term" value="F:metallodipeptidase activity"/>
    <property type="evidence" value="ECO:0007669"/>
    <property type="project" value="InterPro"/>
</dbReference>
<dbReference type="RefSeq" id="WP_133156212.1">
    <property type="nucleotide sequence ID" value="NZ_CP037867.1"/>
</dbReference>
<keyword evidence="2" id="KW-1185">Reference proteome</keyword>
<proteinExistence type="predicted"/>
<dbReference type="EMBL" id="CP037867">
    <property type="protein sequence ID" value="QBM27539.1"/>
    <property type="molecule type" value="Genomic_DNA"/>
</dbReference>
<accession>A0A4P6WY67</accession>
<dbReference type="Proteomes" id="UP000293912">
    <property type="component" value="Chromosome"/>
</dbReference>
<dbReference type="InterPro" id="IPR008257">
    <property type="entry name" value="Pept_M19"/>
</dbReference>
<dbReference type="PANTHER" id="PTHR10443:SF12">
    <property type="entry name" value="DIPEPTIDASE"/>
    <property type="match status" value="1"/>
</dbReference>
<dbReference type="AlphaFoldDB" id="A0A4P6WY67"/>
<reference evidence="1 2" key="1">
    <citation type="submission" date="2019-03" db="EMBL/GenBank/DDBJ databases">
        <authorList>
            <person name="Sebastian G."/>
            <person name="Baumann P."/>
            <person name="Ruckert C."/>
            <person name="Kalinowski J."/>
            <person name="Nebel B."/>
            <person name="Takors R."/>
            <person name="Blombach B."/>
        </authorList>
    </citation>
    <scope>NUCLEOTIDE SEQUENCE [LARGE SCALE GENOMIC DNA]</scope>
    <source>
        <strain evidence="1 2">DSM 1084</strain>
    </source>
</reference>
<dbReference type="PROSITE" id="PS51365">
    <property type="entry name" value="RENAL_DIPEPTIDASE_2"/>
    <property type="match status" value="1"/>
</dbReference>
<protein>
    <submittedName>
        <fullName evidence="1">Membrane dipeptidase (Peptidase family M19)</fullName>
    </submittedName>
</protein>